<evidence type="ECO:0000313" key="1">
    <source>
        <dbReference type="EMBL" id="KAI9922586.1"/>
    </source>
</evidence>
<name>A0ACC0WWG1_9STRA</name>
<reference evidence="1 2" key="1">
    <citation type="journal article" date="2022" name="bioRxiv">
        <title>The genome of the oomycete Peronosclerospora sorghi, a cosmopolitan pathogen of maize and sorghum, is inflated with dispersed pseudogenes.</title>
        <authorList>
            <person name="Fletcher K."/>
            <person name="Martin F."/>
            <person name="Isakeit T."/>
            <person name="Cavanaugh K."/>
            <person name="Magill C."/>
            <person name="Michelmore R."/>
        </authorList>
    </citation>
    <scope>NUCLEOTIDE SEQUENCE [LARGE SCALE GENOMIC DNA]</scope>
    <source>
        <strain evidence="1">P6</strain>
    </source>
</reference>
<comment type="caution">
    <text evidence="1">The sequence shown here is derived from an EMBL/GenBank/DDBJ whole genome shotgun (WGS) entry which is preliminary data.</text>
</comment>
<evidence type="ECO:0000313" key="2">
    <source>
        <dbReference type="Proteomes" id="UP001163321"/>
    </source>
</evidence>
<keyword evidence="2" id="KW-1185">Reference proteome</keyword>
<organism evidence="1 2">
    <name type="scientific">Peronosclerospora sorghi</name>
    <dbReference type="NCBI Taxonomy" id="230839"/>
    <lineage>
        <taxon>Eukaryota</taxon>
        <taxon>Sar</taxon>
        <taxon>Stramenopiles</taxon>
        <taxon>Oomycota</taxon>
        <taxon>Peronosporomycetes</taxon>
        <taxon>Peronosporales</taxon>
        <taxon>Peronosporaceae</taxon>
        <taxon>Peronosclerospora</taxon>
    </lineage>
</organism>
<protein>
    <submittedName>
        <fullName evidence="1">Uncharacterized protein</fullName>
    </submittedName>
</protein>
<proteinExistence type="predicted"/>
<accession>A0ACC0WWG1</accession>
<sequence>MASQVALKIAFNGDIHRTRVDLFNFSLHDLTQIAAQTFCLPVESFVLQYRDPEGDRVNVTTEAEFQEAVYIFRGSQDSAQSLKFSVLTKRQAEFEKQVADPLVASVEQLMQALAVALEKLKHDANFVSCAASDTNVKLDQDARENAESPKTAASGFSSFAQGLVVQINRFIPEKKAGEATAAPSAMTTEEDQRKLKISAEVPTVLRVEKAPPAQETEEMPSTVSSVAFSEAELRWAEQLSIVSGIFPNVTRNHIIEVLEKSDGDLNVVLNVLTEEN</sequence>
<gene>
    <name evidence="1" type="ORF">PsorP6_001277</name>
</gene>
<dbReference type="Proteomes" id="UP001163321">
    <property type="component" value="Chromosome 1"/>
</dbReference>
<dbReference type="EMBL" id="CM047580">
    <property type="protein sequence ID" value="KAI9922586.1"/>
    <property type="molecule type" value="Genomic_DNA"/>
</dbReference>